<dbReference type="EMBL" id="CP084930">
    <property type="protein sequence ID" value="USI73413.1"/>
    <property type="molecule type" value="Genomic_DNA"/>
</dbReference>
<name>A0ABY4X961_9SPHN</name>
<evidence type="ECO:0000256" key="1">
    <source>
        <dbReference type="SAM" id="MobiDB-lite"/>
    </source>
</evidence>
<proteinExistence type="predicted"/>
<dbReference type="SUPFAM" id="SSF53756">
    <property type="entry name" value="UDP-Glycosyltransferase/glycogen phosphorylase"/>
    <property type="match status" value="1"/>
</dbReference>
<organism evidence="2 3">
    <name type="scientific">Sphingomonas morindae</name>
    <dbReference type="NCBI Taxonomy" id="1541170"/>
    <lineage>
        <taxon>Bacteria</taxon>
        <taxon>Pseudomonadati</taxon>
        <taxon>Pseudomonadota</taxon>
        <taxon>Alphaproteobacteria</taxon>
        <taxon>Sphingomonadales</taxon>
        <taxon>Sphingomonadaceae</taxon>
        <taxon>Sphingomonas</taxon>
    </lineage>
</organism>
<evidence type="ECO:0008006" key="4">
    <source>
        <dbReference type="Google" id="ProtNLM"/>
    </source>
</evidence>
<dbReference type="Proteomes" id="UP001056937">
    <property type="component" value="Chromosome 1"/>
</dbReference>
<evidence type="ECO:0000313" key="2">
    <source>
        <dbReference type="EMBL" id="USI73413.1"/>
    </source>
</evidence>
<evidence type="ECO:0000313" key="3">
    <source>
        <dbReference type="Proteomes" id="UP001056937"/>
    </source>
</evidence>
<dbReference type="InterPro" id="IPR043148">
    <property type="entry name" value="TagF_C"/>
</dbReference>
<feature type="region of interest" description="Disordered" evidence="1">
    <location>
        <begin position="393"/>
        <end position="419"/>
    </location>
</feature>
<dbReference type="Gene3D" id="3.40.50.12580">
    <property type="match status" value="1"/>
</dbReference>
<protein>
    <recommendedName>
        <fullName evidence="4">Glycosyl transferase</fullName>
    </recommendedName>
</protein>
<sequence length="419" mass="45880">MRIGFLLNHDQTHQIAHSLPIALALAEADPGLEIIVAVTSDRIAAEVARLAGPALRSGAVTLRRLGIERPGRRRAARWLGGLIPAAKLLVYGDNLPFFEGLDLLVVSEKTSLLLKTHYGLDALRIVHTRHGAGDRAIGFDRASAGFDLVLVAGEKIRARLIEQAGVAPERIRIVGYPKFDLAPGHPAPFAADPGDRRPIILYNPHVSPHLSSWYRMGPRILDWFVAQSRYRLIFAPHVMLFHRKWVVTIDRLSINRPGRLADAVRAAPHIHVDLGSPASTDMTYTEAADLYLGDVSSQVYEFMRRPRPIVALDAHGLNPAPDDPDFAHWAAGPVVRDLDALGPALDEAFADRGGRYAAVQRRLLERTFSCTGERASIRAAQAILDYARTTGGDRVAQPAARRRNGGDRRPLAPGLRSPA</sequence>
<accession>A0ABY4X961</accession>
<reference evidence="2" key="1">
    <citation type="journal article" date="2022" name="Toxins">
        <title>Genomic Analysis of Sphingopyxis sp. USTB-05 for Biodegrading Cyanobacterial Hepatotoxins.</title>
        <authorList>
            <person name="Liu C."/>
            <person name="Xu Q."/>
            <person name="Zhao Z."/>
            <person name="Zhang H."/>
            <person name="Liu X."/>
            <person name="Yin C."/>
            <person name="Liu Y."/>
            <person name="Yan H."/>
        </authorList>
    </citation>
    <scope>NUCLEOTIDE SEQUENCE</scope>
    <source>
        <strain evidence="2">NBD5</strain>
    </source>
</reference>
<gene>
    <name evidence="2" type="ORF">LHA26_02730</name>
</gene>
<dbReference type="RefSeq" id="WP_252167223.1">
    <property type="nucleotide sequence ID" value="NZ_CP084930.1"/>
</dbReference>
<keyword evidence="3" id="KW-1185">Reference proteome</keyword>